<evidence type="ECO:0000256" key="2">
    <source>
        <dbReference type="ARBA" id="ARBA00005013"/>
    </source>
</evidence>
<comment type="function">
    <text evidence="6">Catalyzes the conversion of 7,8-dihydroneopterin to 6-hydroxymethyl-7,8-dihydropterin.</text>
</comment>
<evidence type="ECO:0000256" key="6">
    <source>
        <dbReference type="RuleBase" id="RU362079"/>
    </source>
</evidence>
<feature type="domain" description="Dihydroneopterin aldolase/epimerase" evidence="7">
    <location>
        <begin position="5"/>
        <end position="118"/>
    </location>
</feature>
<accession>A0ABT7AJ59</accession>
<evidence type="ECO:0000256" key="3">
    <source>
        <dbReference type="ARBA" id="ARBA00005708"/>
    </source>
</evidence>
<keyword evidence="4 6" id="KW-0289">Folate biosynthesis</keyword>
<dbReference type="InterPro" id="IPR006157">
    <property type="entry name" value="FolB_dom"/>
</dbReference>
<evidence type="ECO:0000313" key="8">
    <source>
        <dbReference type="EMBL" id="MDJ1159420.1"/>
    </source>
</evidence>
<dbReference type="PANTHER" id="PTHR42844">
    <property type="entry name" value="DIHYDRONEOPTERIN ALDOLASE 1-RELATED"/>
    <property type="match status" value="1"/>
</dbReference>
<comment type="pathway">
    <text evidence="2 6">Cofactor biosynthesis; tetrahydrofolate biosynthesis; 2-amino-4-hydroxy-6-hydroxymethyl-7,8-dihydropteridine diphosphate from 7,8-dihydroneopterin triphosphate: step 3/4.</text>
</comment>
<protein>
    <recommendedName>
        <fullName evidence="6">7,8-dihydroneopterin aldolase</fullName>
        <ecNumber evidence="6">4.1.2.25</ecNumber>
    </recommendedName>
</protein>
<dbReference type="RefSeq" id="WP_283741419.1">
    <property type="nucleotide sequence ID" value="NZ_JASJEV010000009.1"/>
</dbReference>
<evidence type="ECO:0000313" key="9">
    <source>
        <dbReference type="Proteomes" id="UP001321492"/>
    </source>
</evidence>
<dbReference type="Proteomes" id="UP001321492">
    <property type="component" value="Unassembled WGS sequence"/>
</dbReference>
<organism evidence="8 9">
    <name type="scientific">Chelatococcus albus</name>
    <dbReference type="NCBI Taxonomy" id="3047466"/>
    <lineage>
        <taxon>Bacteria</taxon>
        <taxon>Pseudomonadati</taxon>
        <taxon>Pseudomonadota</taxon>
        <taxon>Alphaproteobacteria</taxon>
        <taxon>Hyphomicrobiales</taxon>
        <taxon>Chelatococcaceae</taxon>
        <taxon>Chelatococcus</taxon>
    </lineage>
</organism>
<evidence type="ECO:0000259" key="7">
    <source>
        <dbReference type="SMART" id="SM00905"/>
    </source>
</evidence>
<comment type="caution">
    <text evidence="8">The sequence shown here is derived from an EMBL/GenBank/DDBJ whole genome shotgun (WGS) entry which is preliminary data.</text>
</comment>
<reference evidence="8 9" key="1">
    <citation type="submission" date="2023-05" db="EMBL/GenBank/DDBJ databases">
        <title>Chelatococcus sp. nov., a moderately thermophilic bacterium isolated from hot spring microbial mat.</title>
        <authorList>
            <person name="Hu C.-J."/>
            <person name="Li W.-J."/>
        </authorList>
    </citation>
    <scope>NUCLEOTIDE SEQUENCE [LARGE SCALE GENOMIC DNA]</scope>
    <source>
        <strain evidence="8 9">SYSU G07232</strain>
    </source>
</reference>
<evidence type="ECO:0000256" key="5">
    <source>
        <dbReference type="ARBA" id="ARBA00023239"/>
    </source>
</evidence>
<dbReference type="Gene3D" id="3.30.1130.10">
    <property type="match status" value="1"/>
</dbReference>
<dbReference type="EMBL" id="JASJEV010000009">
    <property type="protein sequence ID" value="MDJ1159420.1"/>
    <property type="molecule type" value="Genomic_DNA"/>
</dbReference>
<comment type="catalytic activity">
    <reaction evidence="1 6">
        <text>7,8-dihydroneopterin = 6-hydroxymethyl-7,8-dihydropterin + glycolaldehyde</text>
        <dbReference type="Rhea" id="RHEA:10540"/>
        <dbReference type="ChEBI" id="CHEBI:17001"/>
        <dbReference type="ChEBI" id="CHEBI:17071"/>
        <dbReference type="ChEBI" id="CHEBI:44841"/>
        <dbReference type="EC" id="4.1.2.25"/>
    </reaction>
</comment>
<dbReference type="CDD" id="cd00534">
    <property type="entry name" value="DHNA_DHNTPE"/>
    <property type="match status" value="1"/>
</dbReference>
<dbReference type="SMART" id="SM00905">
    <property type="entry name" value="FolB"/>
    <property type="match status" value="1"/>
</dbReference>
<dbReference type="GO" id="GO:0004150">
    <property type="term" value="F:dihydroneopterin aldolase activity"/>
    <property type="evidence" value="ECO:0007669"/>
    <property type="project" value="UniProtKB-EC"/>
</dbReference>
<gene>
    <name evidence="8" type="primary">folB</name>
    <name evidence="8" type="ORF">QNA08_14370</name>
</gene>
<sequence length="126" mass="13678">MSDRITVHGLTVRANHGIMAEERSLGQRFVLDLTAKLDLAAAMRSDRLADSVCYATMVDVAVAAFSERHYNLIEAAAGAVAEAILGRFPIVASVEVTVEKPNAPINAVFRTVAITIERSRERPARD</sequence>
<proteinExistence type="inferred from homology"/>
<keyword evidence="9" id="KW-1185">Reference proteome</keyword>
<dbReference type="SUPFAM" id="SSF55620">
    <property type="entry name" value="Tetrahydrobiopterin biosynthesis enzymes-like"/>
    <property type="match status" value="1"/>
</dbReference>
<evidence type="ECO:0000256" key="4">
    <source>
        <dbReference type="ARBA" id="ARBA00022909"/>
    </source>
</evidence>
<evidence type="ECO:0000256" key="1">
    <source>
        <dbReference type="ARBA" id="ARBA00001353"/>
    </source>
</evidence>
<comment type="similarity">
    <text evidence="3 6">Belongs to the DHNA family.</text>
</comment>
<dbReference type="InterPro" id="IPR006156">
    <property type="entry name" value="Dihydroneopterin_aldolase"/>
</dbReference>
<dbReference type="InterPro" id="IPR043133">
    <property type="entry name" value="GTP-CH-I_C/QueF"/>
</dbReference>
<dbReference type="NCBIfam" id="TIGR00526">
    <property type="entry name" value="folB_dom"/>
    <property type="match status" value="1"/>
</dbReference>
<dbReference type="NCBIfam" id="TIGR00525">
    <property type="entry name" value="folB"/>
    <property type="match status" value="1"/>
</dbReference>
<keyword evidence="5 6" id="KW-0456">Lyase</keyword>
<dbReference type="PANTHER" id="PTHR42844:SF1">
    <property type="entry name" value="DIHYDRONEOPTERIN ALDOLASE 1-RELATED"/>
    <property type="match status" value="1"/>
</dbReference>
<dbReference type="EC" id="4.1.2.25" evidence="6"/>
<dbReference type="Pfam" id="PF02152">
    <property type="entry name" value="FolB"/>
    <property type="match status" value="1"/>
</dbReference>
<name>A0ABT7AJ59_9HYPH</name>